<dbReference type="Proteomes" id="UP000094769">
    <property type="component" value="Unassembled WGS sequence"/>
</dbReference>
<dbReference type="PANTHER" id="PTHR38009:SF1">
    <property type="entry name" value="CONSERVED HYPOTHETICAL PHAGE TAIL PROTEIN"/>
    <property type="match status" value="1"/>
</dbReference>
<evidence type="ECO:0000313" key="1">
    <source>
        <dbReference type="EMBL" id="ODJ85833.1"/>
    </source>
</evidence>
<dbReference type="Pfam" id="PF06841">
    <property type="entry name" value="Phage_T4_gp19"/>
    <property type="match status" value="1"/>
</dbReference>
<name>A0A7Z0VHT0_9GAMM</name>
<sequence length="154" mass="17832">MPDNQLPLLNNRFTVTIDSSKSDCSRRDVAFSSISGISSTRHATARPSPLMKLIGFLCLDIKTNRIELRRVIDSDHFFFDWHKANLCRAKDLRTMTICMLDKHTDKPVNCWRLYNCWIEAWRGPNLDAMNAGPAYETLTLCYRSLCWLQDSDLK</sequence>
<dbReference type="OrthoDB" id="6295718at2"/>
<dbReference type="InterPro" id="IPR011747">
    <property type="entry name" value="CHP02241"/>
</dbReference>
<gene>
    <name evidence="1" type="ORF">CODIS_39510</name>
</gene>
<dbReference type="PANTHER" id="PTHR38009">
    <property type="entry name" value="CONSERVED HYPOTHETICAL PHAGE TAIL PROTEIN"/>
    <property type="match status" value="1"/>
</dbReference>
<dbReference type="EMBL" id="MARB01000034">
    <property type="protein sequence ID" value="ODJ85833.1"/>
    <property type="molecule type" value="Genomic_DNA"/>
</dbReference>
<comment type="caution">
    <text evidence="1">The sequence shown here is derived from an EMBL/GenBank/DDBJ whole genome shotgun (WGS) entry which is preliminary data.</text>
</comment>
<proteinExistence type="predicted"/>
<dbReference type="GO" id="GO:0005198">
    <property type="term" value="F:structural molecule activity"/>
    <property type="evidence" value="ECO:0007669"/>
    <property type="project" value="InterPro"/>
</dbReference>
<dbReference type="InterPro" id="IPR010667">
    <property type="entry name" value="Phage_T4_Gp19"/>
</dbReference>
<keyword evidence="2" id="KW-1185">Reference proteome</keyword>
<protein>
    <submittedName>
        <fullName evidence="1">T4-like virus tail tube protein gp19</fullName>
    </submittedName>
</protein>
<dbReference type="RefSeq" id="WP_083220921.1">
    <property type="nucleotide sequence ID" value="NZ_MARB01000034.1"/>
</dbReference>
<dbReference type="AlphaFoldDB" id="A0A7Z0VHT0"/>
<reference evidence="1 2" key="1">
    <citation type="submission" date="2016-06" db="EMBL/GenBank/DDBJ databases">
        <title>Genome sequence of endosymbiont of Candidatus Endolucinida thiodiazotropha.</title>
        <authorList>
            <person name="Poehlein A."/>
            <person name="Koenig S."/>
            <person name="Heiden S.E."/>
            <person name="Thuermer A."/>
            <person name="Voget S."/>
            <person name="Daniel R."/>
            <person name="Markert S."/>
            <person name="Gros O."/>
            <person name="Schweder T."/>
        </authorList>
    </citation>
    <scope>NUCLEOTIDE SEQUENCE [LARGE SCALE GENOMIC DNA]</scope>
    <source>
        <strain evidence="1 2">COS</strain>
    </source>
</reference>
<evidence type="ECO:0000313" key="2">
    <source>
        <dbReference type="Proteomes" id="UP000094769"/>
    </source>
</evidence>
<organism evidence="1 2">
    <name type="scientific">Candidatus Thiodiazotropha endolucinida</name>
    <dbReference type="NCBI Taxonomy" id="1655433"/>
    <lineage>
        <taxon>Bacteria</taxon>
        <taxon>Pseudomonadati</taxon>
        <taxon>Pseudomonadota</taxon>
        <taxon>Gammaproteobacteria</taxon>
        <taxon>Chromatiales</taxon>
        <taxon>Sedimenticolaceae</taxon>
        <taxon>Candidatus Thiodiazotropha</taxon>
    </lineage>
</organism>
<accession>A0A7Z0VHT0</accession>